<dbReference type="EMBL" id="JBHUIT010000031">
    <property type="protein sequence ID" value="MFD2257610.1"/>
    <property type="molecule type" value="Genomic_DNA"/>
</dbReference>
<keyword evidence="3" id="KW-1185">Reference proteome</keyword>
<evidence type="ECO:0000259" key="1">
    <source>
        <dbReference type="SMART" id="SM00487"/>
    </source>
</evidence>
<keyword evidence="2" id="KW-0067">ATP-binding</keyword>
<organism evidence="2 3">
    <name type="scientific">Luteolibacter algae</name>
    <dbReference type="NCBI Taxonomy" id="454151"/>
    <lineage>
        <taxon>Bacteria</taxon>
        <taxon>Pseudomonadati</taxon>
        <taxon>Verrucomicrobiota</taxon>
        <taxon>Verrucomicrobiia</taxon>
        <taxon>Verrucomicrobiales</taxon>
        <taxon>Verrucomicrobiaceae</taxon>
        <taxon>Luteolibacter</taxon>
    </lineage>
</organism>
<comment type="caution">
    <text evidence="2">The sequence shown here is derived from an EMBL/GenBank/DDBJ whole genome shotgun (WGS) entry which is preliminary data.</text>
</comment>
<feature type="domain" description="Helicase ATP-binding" evidence="1">
    <location>
        <begin position="42"/>
        <end position="272"/>
    </location>
</feature>
<keyword evidence="2" id="KW-0347">Helicase</keyword>
<name>A0ABW5DAY8_9BACT</name>
<dbReference type="Proteomes" id="UP001597375">
    <property type="component" value="Unassembled WGS sequence"/>
</dbReference>
<gene>
    <name evidence="2" type="ORF">ACFSSA_13085</name>
</gene>
<dbReference type="InterPro" id="IPR045572">
    <property type="entry name" value="RE_endonuc_C"/>
</dbReference>
<evidence type="ECO:0000313" key="2">
    <source>
        <dbReference type="EMBL" id="MFD2257610.1"/>
    </source>
</evidence>
<protein>
    <submittedName>
        <fullName evidence="2">DEAD/DEAH box helicase family protein</fullName>
    </submittedName>
</protein>
<dbReference type="Pfam" id="PF19778">
    <property type="entry name" value="RE_endonuc"/>
    <property type="match status" value="1"/>
</dbReference>
<dbReference type="InterPro" id="IPR050742">
    <property type="entry name" value="Helicase_Restrict-Modif_Enz"/>
</dbReference>
<dbReference type="SMART" id="SM00487">
    <property type="entry name" value="DEXDc"/>
    <property type="match status" value="1"/>
</dbReference>
<accession>A0ABW5DAY8</accession>
<keyword evidence="2" id="KW-0547">Nucleotide-binding</keyword>
<dbReference type="RefSeq" id="WP_386820927.1">
    <property type="nucleotide sequence ID" value="NZ_JBHUIT010000031.1"/>
</dbReference>
<dbReference type="InterPro" id="IPR014001">
    <property type="entry name" value="Helicase_ATP-bd"/>
</dbReference>
<dbReference type="PANTHER" id="PTHR47396">
    <property type="entry name" value="TYPE I RESTRICTION ENZYME ECOKI R PROTEIN"/>
    <property type="match status" value="1"/>
</dbReference>
<dbReference type="InterPro" id="IPR027417">
    <property type="entry name" value="P-loop_NTPase"/>
</dbReference>
<dbReference type="PANTHER" id="PTHR47396:SF1">
    <property type="entry name" value="ATP-DEPENDENT HELICASE IRC3-RELATED"/>
    <property type="match status" value="1"/>
</dbReference>
<reference evidence="3" key="1">
    <citation type="journal article" date="2019" name="Int. J. Syst. Evol. Microbiol.">
        <title>The Global Catalogue of Microorganisms (GCM) 10K type strain sequencing project: providing services to taxonomists for standard genome sequencing and annotation.</title>
        <authorList>
            <consortium name="The Broad Institute Genomics Platform"/>
            <consortium name="The Broad Institute Genome Sequencing Center for Infectious Disease"/>
            <person name="Wu L."/>
            <person name="Ma J."/>
        </authorList>
    </citation>
    <scope>NUCLEOTIDE SEQUENCE [LARGE SCALE GENOMIC DNA]</scope>
    <source>
        <strain evidence="3">CGMCC 4.7106</strain>
    </source>
</reference>
<evidence type="ECO:0000313" key="3">
    <source>
        <dbReference type="Proteomes" id="UP001597375"/>
    </source>
</evidence>
<proteinExistence type="predicted"/>
<sequence length="1018" mass="116835">MKVEFRFEDHLPHQAKAIESTVALFSGIPKRHQGVYAKGGSYMLEPRNPQLTIGTKFLENVQKTQLGNGIFVDDTLYGGHFGIEMETGTGKTYVYIRSILTLYETYGFKKFMIVVPSKAILLGVQKTLEQLQGHLKAKHNVDISKHSFVYDSKDLGRLRTFVESHDLDICVINYQGFNSAKNLIQKEQEQGGEILWEQIKDIHPIVIMDEPQKVEGSKKKPSKARQQLTELTPLFELKYSATHRKEFPFNSIYSLDSFAAYEQELVKRIRVRTVYGQVPKDQPYLRYVQFNRDLSATVELFCQQQGRQAGKISPKKFRVENNADLHELSGNLPQYKGYRIAAQPHATKPLMVTTPAGDIEFEQGEAKPSISQEMAKRIQIRIAIESHFQKQFELLDAGLDIKTLTLFFIDDVSKVRDDSVADNRGEYLRIFDEEYEAFTGKAETQFKLQEYSYLFPKGIATEQVREGYFARDSKNGVAELKYNKAGTEVLSKSQEDIDRGIELILKKKDELITFSEPLAFIFSHSALREGWDNPNVFTLCTLRKSNSDIAKKQEIGRGLRLPVDIHGNRISSNEHNVLTVIANDHYDHFADTLQKDFNEEMGFNREEVTPTVLQNALVNAGVPLEKITPLLVNALRHELTRKKVISDKNVLTKDATEKIEEIFFAHETLAEHAIQIKKHFIMLMDQKGSRKVKVENGDVEPILNAECKYVSEGEFKTLLDRLTTHLSARTLYKFQLDSDAFIQQCIRETNKHFAGQKLVYTTGVTSGDVGFDASGKLVAERDNVVREEEVEYRATPEEYRKTDLQIVDHIMYHTLMPRQAILEIVRGFHNRDLLHSQEKLEDFTRLIFNALKTAKAEGVHAYEVVKGYELDRSKILEADVIDEEAFAAQIKRVYQTSAARKKAVHEYYNMDSKGEYDFAEQLDADDNVVLFTKLKKGGFVIDTPYSDYSPDWAIIYRTEGHLKLYFIVETKAGKDWEDLTDVEKSKIKCGELHFQAVSDEIKFDWVNSYKDFRNKFVK</sequence>
<keyword evidence="2" id="KW-0378">Hydrolase</keyword>
<dbReference type="SUPFAM" id="SSF52540">
    <property type="entry name" value="P-loop containing nucleoside triphosphate hydrolases"/>
    <property type="match status" value="2"/>
</dbReference>
<dbReference type="GO" id="GO:0004386">
    <property type="term" value="F:helicase activity"/>
    <property type="evidence" value="ECO:0007669"/>
    <property type="project" value="UniProtKB-KW"/>
</dbReference>
<dbReference type="InterPro" id="IPR006935">
    <property type="entry name" value="Helicase/UvrB_N"/>
</dbReference>
<dbReference type="Gene3D" id="3.40.50.300">
    <property type="entry name" value="P-loop containing nucleotide triphosphate hydrolases"/>
    <property type="match status" value="2"/>
</dbReference>
<dbReference type="Pfam" id="PF04851">
    <property type="entry name" value="ResIII"/>
    <property type="match status" value="1"/>
</dbReference>